<feature type="transmembrane region" description="Helical" evidence="1">
    <location>
        <begin position="93"/>
        <end position="114"/>
    </location>
</feature>
<feature type="transmembrane region" description="Helical" evidence="1">
    <location>
        <begin position="12"/>
        <end position="33"/>
    </location>
</feature>
<sequence>MIRNAIFSSVEWFKRASILTKFVICLCIVQSIFNIGGNIYTACKVKEVNITINQQIDGKKEMVTQSINNSGGNEVTNMFNELLDVIGKLSKQMFFIIITAIVSYFVYIICKFLELFRDLAELFAELERDGSALKFILIYDVIGFLWDLNTIYGFINY</sequence>
<comment type="caution">
    <text evidence="2">The sequence shown here is derived from an EMBL/GenBank/DDBJ whole genome shotgun (WGS) entry which is preliminary data.</text>
</comment>
<feature type="transmembrane region" description="Helical" evidence="1">
    <location>
        <begin position="135"/>
        <end position="155"/>
    </location>
</feature>
<keyword evidence="1" id="KW-0472">Membrane</keyword>
<reference evidence="2" key="1">
    <citation type="submission" date="2020-04" db="EMBL/GenBank/DDBJ databases">
        <authorList>
            <person name="Brown S."/>
        </authorList>
    </citation>
    <scope>NUCLEOTIDE SEQUENCE</scope>
    <source>
        <strain evidence="2">DJ015</strain>
    </source>
</reference>
<organism evidence="2 3">
    <name type="scientific">Clostridium beijerinckii</name>
    <name type="common">Clostridium MP</name>
    <dbReference type="NCBI Taxonomy" id="1520"/>
    <lineage>
        <taxon>Bacteria</taxon>
        <taxon>Bacillati</taxon>
        <taxon>Bacillota</taxon>
        <taxon>Clostridia</taxon>
        <taxon>Eubacteriales</taxon>
        <taxon>Clostridiaceae</taxon>
        <taxon>Clostridium</taxon>
    </lineage>
</organism>
<evidence type="ECO:0000313" key="2">
    <source>
        <dbReference type="EMBL" id="MBC2473135.1"/>
    </source>
</evidence>
<reference evidence="2" key="2">
    <citation type="journal article" date="2022" name="Nat. Biotechnol.">
        <title>Carbon-negative production of acetone and isopropanol by gas fermentation at industrial pilot scale.</title>
        <authorList>
            <person name="Liew F.E."/>
            <person name="Nogle R."/>
            <person name="Abdalla T."/>
            <person name="Rasor B.J."/>
            <person name="Canter C."/>
            <person name="Jensen R.O."/>
            <person name="Wang L."/>
            <person name="Strutz J."/>
            <person name="Chirania P."/>
            <person name="De Tissera S."/>
            <person name="Mueller A.P."/>
            <person name="Ruan Z."/>
            <person name="Gao A."/>
            <person name="Tran L."/>
            <person name="Engle N.L."/>
            <person name="Bromley J.C."/>
            <person name="Daniell J."/>
            <person name="Conrado R."/>
            <person name="Tschaplinski T.J."/>
            <person name="Giannone R.J."/>
            <person name="Hettich R.L."/>
            <person name="Karim A.S."/>
            <person name="Simpson S.D."/>
            <person name="Brown S.D."/>
            <person name="Leang C."/>
            <person name="Jewett M.C."/>
            <person name="Kopke M."/>
        </authorList>
    </citation>
    <scope>NUCLEOTIDE SEQUENCE</scope>
    <source>
        <strain evidence="2">DJ015</strain>
    </source>
</reference>
<evidence type="ECO:0000313" key="3">
    <source>
        <dbReference type="Proteomes" id="UP001194098"/>
    </source>
</evidence>
<evidence type="ECO:0000256" key="1">
    <source>
        <dbReference type="SAM" id="Phobius"/>
    </source>
</evidence>
<keyword evidence="1" id="KW-1133">Transmembrane helix</keyword>
<gene>
    <name evidence="2" type="ORF">HGI39_00120</name>
</gene>
<keyword evidence="1" id="KW-0812">Transmembrane</keyword>
<dbReference type="RefSeq" id="WP_171779611.1">
    <property type="nucleotide sequence ID" value="NZ_JABAGV010000001.1"/>
</dbReference>
<proteinExistence type="predicted"/>
<accession>A0AAW3W2F7</accession>
<protein>
    <submittedName>
        <fullName evidence="2">Uncharacterized protein</fullName>
    </submittedName>
</protein>
<dbReference type="EMBL" id="JABAGV010000001">
    <property type="protein sequence ID" value="MBC2473135.1"/>
    <property type="molecule type" value="Genomic_DNA"/>
</dbReference>
<dbReference type="Proteomes" id="UP001194098">
    <property type="component" value="Unassembled WGS sequence"/>
</dbReference>
<name>A0AAW3W2F7_CLOBE</name>
<dbReference type="AlphaFoldDB" id="A0AAW3W2F7"/>